<evidence type="ECO:0000313" key="2">
    <source>
        <dbReference type="Proteomes" id="UP001076655"/>
    </source>
</evidence>
<name>A0A9Q4GSB8_MORMO</name>
<gene>
    <name evidence="1" type="ORF">N0392_12480</name>
</gene>
<dbReference type="EMBL" id="JAPNMI010000006">
    <property type="protein sequence ID" value="MCY0790497.1"/>
    <property type="molecule type" value="Genomic_DNA"/>
</dbReference>
<accession>A0A9Q4GSB8</accession>
<organism evidence="1 2">
    <name type="scientific">Morganella morganii</name>
    <name type="common">Proteus morganii</name>
    <dbReference type="NCBI Taxonomy" id="582"/>
    <lineage>
        <taxon>Bacteria</taxon>
        <taxon>Pseudomonadati</taxon>
        <taxon>Pseudomonadota</taxon>
        <taxon>Gammaproteobacteria</taxon>
        <taxon>Enterobacterales</taxon>
        <taxon>Morganellaceae</taxon>
        <taxon>Morganella</taxon>
    </lineage>
</organism>
<proteinExistence type="predicted"/>
<evidence type="ECO:0000313" key="1">
    <source>
        <dbReference type="EMBL" id="MCY0790497.1"/>
    </source>
</evidence>
<dbReference type="RefSeq" id="WP_260249719.1">
    <property type="nucleotide sequence ID" value="NZ_CP148043.1"/>
</dbReference>
<reference evidence="1" key="1">
    <citation type="submission" date="2022-08" db="EMBL/GenBank/DDBJ databases">
        <authorList>
            <person name="Dale J.L."/>
        </authorList>
    </citation>
    <scope>NUCLEOTIDE SEQUENCE</scope>
    <source>
        <strain evidence="1">2022EL-00758</strain>
    </source>
</reference>
<dbReference type="Proteomes" id="UP001076655">
    <property type="component" value="Unassembled WGS sequence"/>
</dbReference>
<protein>
    <submittedName>
        <fullName evidence="1">Uncharacterized protein</fullName>
    </submittedName>
</protein>
<comment type="caution">
    <text evidence="1">The sequence shown here is derived from an EMBL/GenBank/DDBJ whole genome shotgun (WGS) entry which is preliminary data.</text>
</comment>
<sequence>MNTNQHDIDKAAEKIIKGMERINRFADEYTTYLSEKDKMRLIRLTTELQKKLNADK</sequence>
<dbReference type="AlphaFoldDB" id="A0A9Q4GSB8"/>